<dbReference type="PANTHER" id="PTHR12418:SF19">
    <property type="entry name" value="ACYL-COENZYME A THIOESTERASE THEM4"/>
    <property type="match status" value="1"/>
</dbReference>
<dbReference type="EC" id="3.1.2.2" evidence="16"/>
<keyword evidence="6" id="KW-0053">Apoptosis</keyword>
<dbReference type="Gene3D" id="3.10.129.10">
    <property type="entry name" value="Hotdog Thioesterase"/>
    <property type="match status" value="1"/>
</dbReference>
<keyword evidence="11" id="KW-0472">Membrane</keyword>
<evidence type="ECO:0000256" key="24">
    <source>
        <dbReference type="SAM" id="MobiDB-lite"/>
    </source>
</evidence>
<evidence type="ECO:0000256" key="8">
    <source>
        <dbReference type="ARBA" id="ARBA00022832"/>
    </source>
</evidence>
<evidence type="ECO:0000256" key="2">
    <source>
        <dbReference type="ARBA" id="ARBA00004496"/>
    </source>
</evidence>
<accession>A0ABP6LKK0</accession>
<keyword evidence="9" id="KW-0809">Transit peptide</keyword>
<evidence type="ECO:0000256" key="18">
    <source>
        <dbReference type="ARBA" id="ARBA00043210"/>
    </source>
</evidence>
<comment type="catalytic activity">
    <reaction evidence="22">
        <text>dodecanoyl-CoA + H2O = dodecanoate + CoA + H(+)</text>
        <dbReference type="Rhea" id="RHEA:30135"/>
        <dbReference type="ChEBI" id="CHEBI:15377"/>
        <dbReference type="ChEBI" id="CHEBI:15378"/>
        <dbReference type="ChEBI" id="CHEBI:18262"/>
        <dbReference type="ChEBI" id="CHEBI:57287"/>
        <dbReference type="ChEBI" id="CHEBI:57375"/>
    </reaction>
    <physiologicalReaction direction="left-to-right" evidence="22">
        <dbReference type="Rhea" id="RHEA:30136"/>
    </physiologicalReaction>
</comment>
<dbReference type="RefSeq" id="WP_290706352.1">
    <property type="nucleotide sequence ID" value="NZ_BAAAVS010000060.1"/>
</dbReference>
<dbReference type="InterPro" id="IPR052365">
    <property type="entry name" value="THEM4/THEM5_acyl-CoA_thioest"/>
</dbReference>
<evidence type="ECO:0000256" key="20">
    <source>
        <dbReference type="ARBA" id="ARBA00047734"/>
    </source>
</evidence>
<keyword evidence="7" id="KW-0378">Hydrolase</keyword>
<keyword evidence="4" id="KW-1003">Cell membrane</keyword>
<gene>
    <name evidence="26" type="ORF">GCM10010528_30500</name>
</gene>
<dbReference type="CDD" id="cd03443">
    <property type="entry name" value="PaaI_thioesterase"/>
    <property type="match status" value="1"/>
</dbReference>
<reference evidence="27" key="1">
    <citation type="journal article" date="2019" name="Int. J. Syst. Evol. Microbiol.">
        <title>The Global Catalogue of Microorganisms (GCM) 10K type strain sequencing project: providing services to taxonomists for standard genome sequencing and annotation.</title>
        <authorList>
            <consortium name="The Broad Institute Genomics Platform"/>
            <consortium name="The Broad Institute Genome Sequencing Center for Infectious Disease"/>
            <person name="Wu L."/>
            <person name="Ma J."/>
        </authorList>
    </citation>
    <scope>NUCLEOTIDE SEQUENCE [LARGE SCALE GENOMIC DNA]</scope>
    <source>
        <strain evidence="27">JCM 14234</strain>
    </source>
</reference>
<comment type="catalytic activity">
    <reaction evidence="13">
        <text>(5Z,8Z,11Z,14Z)-eicosatetraenoyl-CoA + H2O = (5Z,8Z,11Z,14Z)-eicosatetraenoate + CoA + H(+)</text>
        <dbReference type="Rhea" id="RHEA:40151"/>
        <dbReference type="ChEBI" id="CHEBI:15377"/>
        <dbReference type="ChEBI" id="CHEBI:15378"/>
        <dbReference type="ChEBI" id="CHEBI:32395"/>
        <dbReference type="ChEBI" id="CHEBI:57287"/>
        <dbReference type="ChEBI" id="CHEBI:57368"/>
    </reaction>
    <physiologicalReaction direction="left-to-right" evidence="13">
        <dbReference type="Rhea" id="RHEA:40152"/>
    </physiologicalReaction>
</comment>
<dbReference type="PANTHER" id="PTHR12418">
    <property type="entry name" value="ACYL-COENZYME A THIOESTERASE THEM4"/>
    <property type="match status" value="1"/>
</dbReference>
<comment type="catalytic activity">
    <reaction evidence="20">
        <text>hexadecanoyl-CoA + H2O = hexadecanoate + CoA + H(+)</text>
        <dbReference type="Rhea" id="RHEA:16645"/>
        <dbReference type="ChEBI" id="CHEBI:7896"/>
        <dbReference type="ChEBI" id="CHEBI:15377"/>
        <dbReference type="ChEBI" id="CHEBI:15378"/>
        <dbReference type="ChEBI" id="CHEBI:57287"/>
        <dbReference type="ChEBI" id="CHEBI:57379"/>
        <dbReference type="EC" id="3.1.2.2"/>
    </reaction>
    <physiologicalReaction direction="left-to-right" evidence="20">
        <dbReference type="Rhea" id="RHEA:16646"/>
    </physiologicalReaction>
</comment>
<comment type="catalytic activity">
    <reaction evidence="19">
        <text>octanoyl-CoA + H2O = octanoate + CoA + H(+)</text>
        <dbReference type="Rhea" id="RHEA:30143"/>
        <dbReference type="ChEBI" id="CHEBI:15377"/>
        <dbReference type="ChEBI" id="CHEBI:15378"/>
        <dbReference type="ChEBI" id="CHEBI:25646"/>
        <dbReference type="ChEBI" id="CHEBI:57287"/>
        <dbReference type="ChEBI" id="CHEBI:57386"/>
    </reaction>
    <physiologicalReaction direction="left-to-right" evidence="19">
        <dbReference type="Rhea" id="RHEA:30144"/>
    </physiologicalReaction>
</comment>
<evidence type="ECO:0000256" key="6">
    <source>
        <dbReference type="ARBA" id="ARBA00022703"/>
    </source>
</evidence>
<evidence type="ECO:0000256" key="7">
    <source>
        <dbReference type="ARBA" id="ARBA00022801"/>
    </source>
</evidence>
<evidence type="ECO:0000256" key="5">
    <source>
        <dbReference type="ARBA" id="ARBA00022490"/>
    </source>
</evidence>
<keyword evidence="12" id="KW-0966">Cell projection</keyword>
<protein>
    <recommendedName>
        <fullName evidence="17">Acyl-coenzyme A thioesterase THEM4</fullName>
        <ecNumber evidence="16">3.1.2.2</ecNumber>
    </recommendedName>
    <alternativeName>
        <fullName evidence="18">Thioesterase superfamily member 4</fullName>
    </alternativeName>
</protein>
<comment type="catalytic activity">
    <reaction evidence="23">
        <text>tetradecanoyl-CoA + H2O = tetradecanoate + CoA + H(+)</text>
        <dbReference type="Rhea" id="RHEA:40119"/>
        <dbReference type="ChEBI" id="CHEBI:15377"/>
        <dbReference type="ChEBI" id="CHEBI:15378"/>
        <dbReference type="ChEBI" id="CHEBI:30807"/>
        <dbReference type="ChEBI" id="CHEBI:57287"/>
        <dbReference type="ChEBI" id="CHEBI:57385"/>
    </reaction>
    <physiologicalReaction direction="left-to-right" evidence="23">
        <dbReference type="Rhea" id="RHEA:40120"/>
    </physiologicalReaction>
</comment>
<dbReference type="SUPFAM" id="SSF54637">
    <property type="entry name" value="Thioesterase/thiol ester dehydrase-isomerase"/>
    <property type="match status" value="1"/>
</dbReference>
<evidence type="ECO:0000256" key="23">
    <source>
        <dbReference type="ARBA" id="ARBA00048180"/>
    </source>
</evidence>
<evidence type="ECO:0000256" key="11">
    <source>
        <dbReference type="ARBA" id="ARBA00023136"/>
    </source>
</evidence>
<evidence type="ECO:0000313" key="26">
    <source>
        <dbReference type="EMBL" id="GAA3049234.1"/>
    </source>
</evidence>
<evidence type="ECO:0000256" key="21">
    <source>
        <dbReference type="ARBA" id="ARBA00047969"/>
    </source>
</evidence>
<evidence type="ECO:0000256" key="17">
    <source>
        <dbReference type="ARBA" id="ARBA00040123"/>
    </source>
</evidence>
<evidence type="ECO:0000259" key="25">
    <source>
        <dbReference type="Pfam" id="PF03061"/>
    </source>
</evidence>
<comment type="catalytic activity">
    <reaction evidence="14">
        <text>(9Z)-octadecenoyl-CoA + H2O = (9Z)-octadecenoate + CoA + H(+)</text>
        <dbReference type="Rhea" id="RHEA:40139"/>
        <dbReference type="ChEBI" id="CHEBI:15377"/>
        <dbReference type="ChEBI" id="CHEBI:15378"/>
        <dbReference type="ChEBI" id="CHEBI:30823"/>
        <dbReference type="ChEBI" id="CHEBI:57287"/>
        <dbReference type="ChEBI" id="CHEBI:57387"/>
    </reaction>
    <physiologicalReaction direction="left-to-right" evidence="14">
        <dbReference type="Rhea" id="RHEA:40140"/>
    </physiologicalReaction>
</comment>
<evidence type="ECO:0000256" key="10">
    <source>
        <dbReference type="ARBA" id="ARBA00023098"/>
    </source>
</evidence>
<comment type="caution">
    <text evidence="26">The sequence shown here is derived from an EMBL/GenBank/DDBJ whole genome shotgun (WGS) entry which is preliminary data.</text>
</comment>
<organism evidence="26 27">
    <name type="scientific">Gordonia defluvii</name>
    <dbReference type="NCBI Taxonomy" id="283718"/>
    <lineage>
        <taxon>Bacteria</taxon>
        <taxon>Bacillati</taxon>
        <taxon>Actinomycetota</taxon>
        <taxon>Actinomycetes</taxon>
        <taxon>Mycobacteriales</taxon>
        <taxon>Gordoniaceae</taxon>
        <taxon>Gordonia</taxon>
    </lineage>
</organism>
<feature type="region of interest" description="Disordered" evidence="24">
    <location>
        <begin position="1"/>
        <end position="28"/>
    </location>
</feature>
<comment type="catalytic activity">
    <reaction evidence="21">
        <text>decanoyl-CoA + H2O = decanoate + CoA + H(+)</text>
        <dbReference type="Rhea" id="RHEA:40059"/>
        <dbReference type="ChEBI" id="CHEBI:15377"/>
        <dbReference type="ChEBI" id="CHEBI:15378"/>
        <dbReference type="ChEBI" id="CHEBI:27689"/>
        <dbReference type="ChEBI" id="CHEBI:57287"/>
        <dbReference type="ChEBI" id="CHEBI:61430"/>
    </reaction>
    <physiologicalReaction direction="left-to-right" evidence="21">
        <dbReference type="Rhea" id="RHEA:40060"/>
    </physiologicalReaction>
</comment>
<proteinExistence type="inferred from homology"/>
<keyword evidence="10" id="KW-0443">Lipid metabolism</keyword>
<evidence type="ECO:0000256" key="12">
    <source>
        <dbReference type="ARBA" id="ARBA00023273"/>
    </source>
</evidence>
<dbReference type="Proteomes" id="UP001501035">
    <property type="component" value="Unassembled WGS sequence"/>
</dbReference>
<comment type="subcellular location">
    <subcellularLocation>
        <location evidence="3">Cell projection</location>
        <location evidence="3">Ruffle membrane</location>
    </subcellularLocation>
    <subcellularLocation>
        <location evidence="2">Cytoplasm</location>
    </subcellularLocation>
    <subcellularLocation>
        <location evidence="1">Membrane</location>
        <topology evidence="1">Peripheral membrane protein</topology>
    </subcellularLocation>
</comment>
<evidence type="ECO:0000256" key="9">
    <source>
        <dbReference type="ARBA" id="ARBA00022946"/>
    </source>
</evidence>
<evidence type="ECO:0000256" key="13">
    <source>
        <dbReference type="ARBA" id="ARBA00035852"/>
    </source>
</evidence>
<keyword evidence="5" id="KW-0963">Cytoplasm</keyword>
<evidence type="ECO:0000256" key="16">
    <source>
        <dbReference type="ARBA" id="ARBA00038848"/>
    </source>
</evidence>
<evidence type="ECO:0000256" key="14">
    <source>
        <dbReference type="ARBA" id="ARBA00037002"/>
    </source>
</evidence>
<feature type="domain" description="Thioesterase" evidence="25">
    <location>
        <begin position="122"/>
        <end position="194"/>
    </location>
</feature>
<evidence type="ECO:0000313" key="27">
    <source>
        <dbReference type="Proteomes" id="UP001501035"/>
    </source>
</evidence>
<dbReference type="InterPro" id="IPR006683">
    <property type="entry name" value="Thioestr_dom"/>
</dbReference>
<keyword evidence="27" id="KW-1185">Reference proteome</keyword>
<dbReference type="InterPro" id="IPR029069">
    <property type="entry name" value="HotDog_dom_sf"/>
</dbReference>
<comment type="similarity">
    <text evidence="15">Belongs to the THEM4/THEM5 thioesterase family.</text>
</comment>
<evidence type="ECO:0000256" key="15">
    <source>
        <dbReference type="ARBA" id="ARBA00038456"/>
    </source>
</evidence>
<keyword evidence="8" id="KW-0276">Fatty acid metabolism</keyword>
<dbReference type="Pfam" id="PF03061">
    <property type="entry name" value="4HBT"/>
    <property type="match status" value="1"/>
</dbReference>
<dbReference type="EMBL" id="BAAAVS010000060">
    <property type="protein sequence ID" value="GAA3049234.1"/>
    <property type="molecule type" value="Genomic_DNA"/>
</dbReference>
<evidence type="ECO:0000256" key="1">
    <source>
        <dbReference type="ARBA" id="ARBA00004170"/>
    </source>
</evidence>
<evidence type="ECO:0000256" key="3">
    <source>
        <dbReference type="ARBA" id="ARBA00004632"/>
    </source>
</evidence>
<evidence type="ECO:0000256" key="19">
    <source>
        <dbReference type="ARBA" id="ARBA00047588"/>
    </source>
</evidence>
<evidence type="ECO:0000256" key="4">
    <source>
        <dbReference type="ARBA" id="ARBA00022475"/>
    </source>
</evidence>
<name>A0ABP6LKK0_9ACTN</name>
<evidence type="ECO:0000256" key="22">
    <source>
        <dbReference type="ARBA" id="ARBA00048074"/>
    </source>
</evidence>
<sequence>MSDSQPAASTAHEGGFRPDLAISTKRGGPHYADFNEEVRTLMDKVRYACPSDELALDAIATLRDLNAKLDEYLVDEWTTPAGTRVDLPARGNITLPPYEISAAGPDGVVATVWFRPYHLGGNGVAHGGQVAVAFDDLGGMASAVAVNGVCRTAFLKVNYRSLTPLNTPLQMRTRVDRRDGRKMFVAGTLHDGDRLCADIESLFIELKPGQA</sequence>